<dbReference type="FunFam" id="3.30.160.60:FF:000512">
    <property type="entry name" value="zinc finger protein 197 isoform X1"/>
    <property type="match status" value="1"/>
</dbReference>
<evidence type="ECO:0000313" key="14">
    <source>
        <dbReference type="Proteomes" id="UP000747542"/>
    </source>
</evidence>
<evidence type="ECO:0000256" key="8">
    <source>
        <dbReference type="ARBA" id="ARBA00023125"/>
    </source>
</evidence>
<dbReference type="InterPro" id="IPR036236">
    <property type="entry name" value="Znf_C2H2_sf"/>
</dbReference>
<dbReference type="Pfam" id="PF00096">
    <property type="entry name" value="zf-C2H2"/>
    <property type="match status" value="5"/>
</dbReference>
<comment type="similarity">
    <text evidence="2">Belongs to the krueppel C2H2-type zinc-finger protein family.</text>
</comment>
<keyword evidence="10" id="KW-0539">Nucleus</keyword>
<keyword evidence="6" id="KW-0862">Zinc</keyword>
<evidence type="ECO:0000256" key="5">
    <source>
        <dbReference type="ARBA" id="ARBA00022771"/>
    </source>
</evidence>
<evidence type="ECO:0000256" key="6">
    <source>
        <dbReference type="ARBA" id="ARBA00022833"/>
    </source>
</evidence>
<evidence type="ECO:0000256" key="10">
    <source>
        <dbReference type="ARBA" id="ARBA00023242"/>
    </source>
</evidence>
<feature type="domain" description="C2H2-type" evidence="12">
    <location>
        <begin position="267"/>
        <end position="294"/>
    </location>
</feature>
<feature type="domain" description="C2H2-type" evidence="12">
    <location>
        <begin position="436"/>
        <end position="463"/>
    </location>
</feature>
<dbReference type="PROSITE" id="PS50157">
    <property type="entry name" value="ZINC_FINGER_C2H2_2"/>
    <property type="match status" value="8"/>
</dbReference>
<feature type="domain" description="C2H2-type" evidence="12">
    <location>
        <begin position="351"/>
        <end position="378"/>
    </location>
</feature>
<organism evidence="13 14">
    <name type="scientific">Homarus americanus</name>
    <name type="common">American lobster</name>
    <dbReference type="NCBI Taxonomy" id="6706"/>
    <lineage>
        <taxon>Eukaryota</taxon>
        <taxon>Metazoa</taxon>
        <taxon>Ecdysozoa</taxon>
        <taxon>Arthropoda</taxon>
        <taxon>Crustacea</taxon>
        <taxon>Multicrustacea</taxon>
        <taxon>Malacostraca</taxon>
        <taxon>Eumalacostraca</taxon>
        <taxon>Eucarida</taxon>
        <taxon>Decapoda</taxon>
        <taxon>Pleocyemata</taxon>
        <taxon>Astacidea</taxon>
        <taxon>Nephropoidea</taxon>
        <taxon>Nephropidae</taxon>
        <taxon>Homarus</taxon>
    </lineage>
</organism>
<dbReference type="GO" id="GO:0005634">
    <property type="term" value="C:nucleus"/>
    <property type="evidence" value="ECO:0007669"/>
    <property type="project" value="UniProtKB-SubCell"/>
</dbReference>
<accession>A0A8J5MJQ8</accession>
<proteinExistence type="inferred from homology"/>
<dbReference type="SMART" id="SM00355">
    <property type="entry name" value="ZnF_C2H2"/>
    <property type="match status" value="9"/>
</dbReference>
<evidence type="ECO:0000256" key="9">
    <source>
        <dbReference type="ARBA" id="ARBA00023163"/>
    </source>
</evidence>
<dbReference type="PANTHER" id="PTHR24390">
    <property type="entry name" value="ZINC FINGER PROTEIN"/>
    <property type="match status" value="1"/>
</dbReference>
<keyword evidence="5 11" id="KW-0863">Zinc-finger</keyword>
<dbReference type="SUPFAM" id="SSF57667">
    <property type="entry name" value="beta-beta-alpha zinc fingers"/>
    <property type="match status" value="5"/>
</dbReference>
<comment type="caution">
    <text evidence="13">The sequence shown here is derived from an EMBL/GenBank/DDBJ whole genome shotgun (WGS) entry which is preliminary data.</text>
</comment>
<keyword evidence="7" id="KW-0805">Transcription regulation</keyword>
<evidence type="ECO:0000259" key="12">
    <source>
        <dbReference type="PROSITE" id="PS50157"/>
    </source>
</evidence>
<keyword evidence="14" id="KW-1185">Reference proteome</keyword>
<comment type="subcellular location">
    <subcellularLocation>
        <location evidence="1">Nucleus</location>
    </subcellularLocation>
</comment>
<gene>
    <name evidence="13" type="primary">Znf155-L</name>
    <name evidence="13" type="ORF">Hamer_G009410</name>
</gene>
<feature type="domain" description="C2H2-type" evidence="12">
    <location>
        <begin position="321"/>
        <end position="348"/>
    </location>
</feature>
<dbReference type="EMBL" id="JAHLQT010046319">
    <property type="protein sequence ID" value="KAG7153740.1"/>
    <property type="molecule type" value="Genomic_DNA"/>
</dbReference>
<dbReference type="PROSITE" id="PS00028">
    <property type="entry name" value="ZINC_FINGER_C2H2_1"/>
    <property type="match status" value="8"/>
</dbReference>
<dbReference type="FunFam" id="3.30.160.60:FF:001370">
    <property type="entry name" value="Zinc finger protein"/>
    <property type="match status" value="1"/>
</dbReference>
<reference evidence="13" key="1">
    <citation type="journal article" date="2021" name="Sci. Adv.">
        <title>The American lobster genome reveals insights on longevity, neural, and immune adaptations.</title>
        <authorList>
            <person name="Polinski J.M."/>
            <person name="Zimin A.V."/>
            <person name="Clark K.F."/>
            <person name="Kohn A.B."/>
            <person name="Sadowski N."/>
            <person name="Timp W."/>
            <person name="Ptitsyn A."/>
            <person name="Khanna P."/>
            <person name="Romanova D.Y."/>
            <person name="Williams P."/>
            <person name="Greenwood S.J."/>
            <person name="Moroz L.L."/>
            <person name="Walt D.R."/>
            <person name="Bodnar A.G."/>
        </authorList>
    </citation>
    <scope>NUCLEOTIDE SEQUENCE</scope>
    <source>
        <strain evidence="13">GMGI-L3</strain>
    </source>
</reference>
<evidence type="ECO:0000256" key="1">
    <source>
        <dbReference type="ARBA" id="ARBA00004123"/>
    </source>
</evidence>
<dbReference type="Proteomes" id="UP000747542">
    <property type="component" value="Unassembled WGS sequence"/>
</dbReference>
<feature type="domain" description="C2H2-type" evidence="12">
    <location>
        <begin position="293"/>
        <end position="320"/>
    </location>
</feature>
<evidence type="ECO:0000256" key="3">
    <source>
        <dbReference type="ARBA" id="ARBA00022723"/>
    </source>
</evidence>
<dbReference type="GO" id="GO:0006357">
    <property type="term" value="P:regulation of transcription by RNA polymerase II"/>
    <property type="evidence" value="ECO:0007669"/>
    <property type="project" value="TreeGrafter"/>
</dbReference>
<dbReference type="InterPro" id="IPR013087">
    <property type="entry name" value="Znf_C2H2_type"/>
</dbReference>
<evidence type="ECO:0000313" key="13">
    <source>
        <dbReference type="EMBL" id="KAG7153740.1"/>
    </source>
</evidence>
<evidence type="ECO:0000256" key="4">
    <source>
        <dbReference type="ARBA" id="ARBA00022737"/>
    </source>
</evidence>
<keyword evidence="8" id="KW-0238">DNA-binding</keyword>
<evidence type="ECO:0000256" key="2">
    <source>
        <dbReference type="ARBA" id="ARBA00006991"/>
    </source>
</evidence>
<evidence type="ECO:0000256" key="7">
    <source>
        <dbReference type="ARBA" id="ARBA00023015"/>
    </source>
</evidence>
<dbReference type="Gene3D" id="3.30.160.60">
    <property type="entry name" value="Classic Zinc Finger"/>
    <property type="match status" value="6"/>
</dbReference>
<feature type="domain" description="C2H2-type" evidence="12">
    <location>
        <begin position="239"/>
        <end position="266"/>
    </location>
</feature>
<protein>
    <submittedName>
        <fullName evidence="13">Zinc finger protein 155-like</fullName>
    </submittedName>
</protein>
<keyword evidence="4" id="KW-0677">Repeat</keyword>
<dbReference type="AlphaFoldDB" id="A0A8J5MJQ8"/>
<sequence>MTQQHSSSSVGAGAPGRCHHPSQFITYYDGENCLHAGGFSREVGGCLDRMAAAATDGGGYLVAGSVLHQKTIPLIEKNKSGVSVEEKVQLTQESSVKTESLCLTCGSPGGSFSAFTRVGNAEPLINLLGYILKRSVADIDLFSDVVCSKCFKKFETIEKLLCKFVDVCRDTIQNFNKAVKVFLKSIPSQVIEDEDGQCLLVLNGVDLKTNENGIVARALSLASMRKVDKRNESKPERKFKCPVCDKAFRAYSHRVEHMLIHTKDKSFKCDICGFLTSTKSNLVKHRQQHTEECICTICNKKLCNKFSLKDHMKIHNNDKPHHCEYCQKTFLRERDKRIHEKIHMAESPGLHQCKVCKKCFAIKSRLARHMLIHQKEKQFVCQVCNKKFVRKDDLKCHERVHTGEKPYSCKECGKVFRYISNCRNHMRIHMKDTSVYKCKHCNLSFPTEGKYSSHLKTRNHKKKLSEPVCDPSEHVYCDGYKLSFNLTDDTLHKTLSVEKKQKQGTVEEHLYCSMCCLTFENVEQFSEHTINSHVEGNTLSENTDTGIIISSVDVGSDTDIVSLTPLERLTVTGEGVNMMVSMHTDSTSLQIPLVQQSVSTTTLLPANTIIDDSHTSSTILPLNLESKATSILSRSGVPSTALTEISDSNGMMCSETIEQPAGDSTLSTSGTVTILNPSTIFKLNDWDISQYYQKS</sequence>
<name>A0A8J5MJQ8_HOMAM</name>
<dbReference type="GO" id="GO:0000978">
    <property type="term" value="F:RNA polymerase II cis-regulatory region sequence-specific DNA binding"/>
    <property type="evidence" value="ECO:0007669"/>
    <property type="project" value="TreeGrafter"/>
</dbReference>
<keyword evidence="3" id="KW-0479">Metal-binding</keyword>
<keyword evidence="9" id="KW-0804">Transcription</keyword>
<dbReference type="FunFam" id="3.30.160.60:FF:001155">
    <property type="entry name" value="Zinc finger 30C"/>
    <property type="match status" value="1"/>
</dbReference>
<dbReference type="PANTHER" id="PTHR24390:SF256">
    <property type="entry name" value="ZINC FINGER PROTEIN 711"/>
    <property type="match status" value="1"/>
</dbReference>
<feature type="domain" description="C2H2-type" evidence="12">
    <location>
        <begin position="379"/>
        <end position="406"/>
    </location>
</feature>
<evidence type="ECO:0000256" key="11">
    <source>
        <dbReference type="PROSITE-ProRule" id="PRU00042"/>
    </source>
</evidence>
<feature type="domain" description="C2H2-type" evidence="12">
    <location>
        <begin position="407"/>
        <end position="434"/>
    </location>
</feature>
<dbReference type="GO" id="GO:0003700">
    <property type="term" value="F:DNA-binding transcription factor activity"/>
    <property type="evidence" value="ECO:0007669"/>
    <property type="project" value="TreeGrafter"/>
</dbReference>
<dbReference type="GO" id="GO:0008270">
    <property type="term" value="F:zinc ion binding"/>
    <property type="evidence" value="ECO:0007669"/>
    <property type="project" value="UniProtKB-KW"/>
</dbReference>